<dbReference type="Pfam" id="PF00651">
    <property type="entry name" value="BTB"/>
    <property type="match status" value="1"/>
</dbReference>
<dbReference type="CDD" id="cd18186">
    <property type="entry name" value="BTB_POZ_ZBTB_KLHL-like"/>
    <property type="match status" value="1"/>
</dbReference>
<evidence type="ECO:0000313" key="2">
    <source>
        <dbReference type="Proteomes" id="UP000095287"/>
    </source>
</evidence>
<organism evidence="2 3">
    <name type="scientific">Steinernema glaseri</name>
    <dbReference type="NCBI Taxonomy" id="37863"/>
    <lineage>
        <taxon>Eukaryota</taxon>
        <taxon>Metazoa</taxon>
        <taxon>Ecdysozoa</taxon>
        <taxon>Nematoda</taxon>
        <taxon>Chromadorea</taxon>
        <taxon>Rhabditida</taxon>
        <taxon>Tylenchina</taxon>
        <taxon>Panagrolaimomorpha</taxon>
        <taxon>Strongyloidoidea</taxon>
        <taxon>Steinernematidae</taxon>
        <taxon>Steinernema</taxon>
    </lineage>
</organism>
<accession>A0A1I8AR80</accession>
<dbReference type="Gene3D" id="3.30.710.10">
    <property type="entry name" value="Potassium Channel Kv1.1, Chain A"/>
    <property type="match status" value="1"/>
</dbReference>
<dbReference type="AlphaFoldDB" id="A0A1I8AR80"/>
<dbReference type="WBParaSite" id="L893_g8234.t1">
    <property type="protein sequence ID" value="L893_g8234.t1"/>
    <property type="gene ID" value="L893_g8234"/>
</dbReference>
<dbReference type="Proteomes" id="UP000095287">
    <property type="component" value="Unplaced"/>
</dbReference>
<evidence type="ECO:0000313" key="3">
    <source>
        <dbReference type="WBParaSite" id="L893_g8234.t1"/>
    </source>
</evidence>
<dbReference type="InterPro" id="IPR000210">
    <property type="entry name" value="BTB/POZ_dom"/>
</dbReference>
<dbReference type="PROSITE" id="PS50097">
    <property type="entry name" value="BTB"/>
    <property type="match status" value="1"/>
</dbReference>
<feature type="domain" description="BTB" evidence="1">
    <location>
        <begin position="115"/>
        <end position="166"/>
    </location>
</feature>
<dbReference type="SUPFAM" id="SSF54695">
    <property type="entry name" value="POZ domain"/>
    <property type="match status" value="1"/>
</dbReference>
<name>A0A1I8AR80_9BILA</name>
<sequence>MGSLEEDSSSAEVLIGGAKWSLFCGDSYFEFRSALGVEAHVLWSCTARGKLTVWGPGIGRRFLVWTDSFDYLNTLDGYAYSDCLRLPKTGATVSFDAEIEVVKVRVVDFSPPPNATIHFHSPAFEALFSSDSKEQVIRSYVLEEVKMDDLKLFLSVLYNLEFSVRKGESLEGLLRLAQMYQSDLVLRFCLDILSSSDSVFIPLETQIKLCDRHGFWPLLKVRIRDVPRRDPHFH</sequence>
<protein>
    <submittedName>
        <fullName evidence="3">BTB domain-containing protein</fullName>
    </submittedName>
</protein>
<dbReference type="InterPro" id="IPR011333">
    <property type="entry name" value="SKP1/BTB/POZ_sf"/>
</dbReference>
<reference evidence="3" key="1">
    <citation type="submission" date="2016-11" db="UniProtKB">
        <authorList>
            <consortium name="WormBaseParasite"/>
        </authorList>
    </citation>
    <scope>IDENTIFICATION</scope>
</reference>
<evidence type="ECO:0000259" key="1">
    <source>
        <dbReference type="PROSITE" id="PS50097"/>
    </source>
</evidence>
<keyword evidence="2" id="KW-1185">Reference proteome</keyword>
<dbReference type="SMART" id="SM00225">
    <property type="entry name" value="BTB"/>
    <property type="match status" value="1"/>
</dbReference>
<dbReference type="PANTHER" id="PTHR22744:SF13">
    <property type="entry name" value="BTB DOMAIN-CONTAINING PROTEIN"/>
    <property type="match status" value="1"/>
</dbReference>
<proteinExistence type="predicted"/>
<dbReference type="PANTHER" id="PTHR22744">
    <property type="entry name" value="HELIX LOOP HELIX PROTEIN 21-RELATED"/>
    <property type="match status" value="1"/>
</dbReference>